<dbReference type="EMBL" id="PZZL01000010">
    <property type="protein sequence ID" value="PTM51501.1"/>
    <property type="molecule type" value="Genomic_DNA"/>
</dbReference>
<sequence>MTLQSPLTIKRNSPLVRKLIDDAAEAIKGPLLINLVEQFAGDVDPEDIPDGEKATPRSRLEDCLALTHYEGSSLDFLGRALHAVWLDPAIRNALLREEPIFARPVPTGVFVRTVQELRDGLSTLDGKIATEPAFRRKLINTGGHLQKLAQLLRTICAAKRLHSELLRLQSASADQLDKREQLIVRATTPKVAIDAVLTVAAAVRKDLPGSTRTTLEPRLAELAATSAGRDAAPGALATQRLTVAIRDLLEGGLGLIVDDVMKATEAITYRSLIEVISINADRSLHWPIYLVSVMWRQAVFSLGIWRETVEELLELLKQCEAFRSNGTRPDWGTLYKIEDYLDLLTRGNAGGDNGIRDLIGEVKDAATAFDNVLDLDAGDPALETEAIDQLEAACHELVEEVRLQRLLADKPIEEFVTAFSRLIPVVATLSTTVRRI</sequence>
<dbReference type="Proteomes" id="UP000241808">
    <property type="component" value="Unassembled WGS sequence"/>
</dbReference>
<keyword evidence="2" id="KW-1185">Reference proteome</keyword>
<dbReference type="RefSeq" id="WP_108179173.1">
    <property type="nucleotide sequence ID" value="NZ_PZZL01000010.1"/>
</dbReference>
<name>A0A2T4YYB6_9HYPH</name>
<proteinExistence type="predicted"/>
<reference evidence="1 2" key="1">
    <citation type="submission" date="2018-04" db="EMBL/GenBank/DDBJ databases">
        <title>Genomic Encyclopedia of Archaeal and Bacterial Type Strains, Phase II (KMG-II): from individual species to whole genera.</title>
        <authorList>
            <person name="Goeker M."/>
        </authorList>
    </citation>
    <scope>NUCLEOTIDE SEQUENCE [LARGE SCALE GENOMIC DNA]</scope>
    <source>
        <strain evidence="1 2">DSM 25521</strain>
    </source>
</reference>
<dbReference type="AlphaFoldDB" id="A0A2T4YYB6"/>
<evidence type="ECO:0000313" key="2">
    <source>
        <dbReference type="Proteomes" id="UP000241808"/>
    </source>
</evidence>
<gene>
    <name evidence="1" type="ORF">C8P69_110169</name>
</gene>
<accession>A0A2T4YYB6</accession>
<organism evidence="1 2">
    <name type="scientific">Phreatobacter oligotrophus</name>
    <dbReference type="NCBI Taxonomy" id="1122261"/>
    <lineage>
        <taxon>Bacteria</taxon>
        <taxon>Pseudomonadati</taxon>
        <taxon>Pseudomonadota</taxon>
        <taxon>Alphaproteobacteria</taxon>
        <taxon>Hyphomicrobiales</taxon>
        <taxon>Phreatobacteraceae</taxon>
        <taxon>Phreatobacter</taxon>
    </lineage>
</organism>
<comment type="caution">
    <text evidence="1">The sequence shown here is derived from an EMBL/GenBank/DDBJ whole genome shotgun (WGS) entry which is preliminary data.</text>
</comment>
<protein>
    <submittedName>
        <fullName evidence="1">Uncharacterized protein</fullName>
    </submittedName>
</protein>
<evidence type="ECO:0000313" key="1">
    <source>
        <dbReference type="EMBL" id="PTM51501.1"/>
    </source>
</evidence>